<evidence type="ECO:0000256" key="1">
    <source>
        <dbReference type="ARBA" id="ARBA00001964"/>
    </source>
</evidence>
<comment type="caution">
    <text evidence="5">The sequence shown here is derived from an EMBL/GenBank/DDBJ whole genome shotgun (WGS) entry which is preliminary data.</text>
</comment>
<dbReference type="InterPro" id="IPR001017">
    <property type="entry name" value="DH_E1"/>
</dbReference>
<dbReference type="PANTHER" id="PTHR11516:SF41">
    <property type="entry name" value="3-METHYL-2-OXOBUTANOATE DEHYDROGENASE SUBUNIT ALPHA"/>
    <property type="match status" value="1"/>
</dbReference>
<accession>A0ABD5UUY3</accession>
<dbReference type="EMBL" id="JBHSXL010000003">
    <property type="protein sequence ID" value="MFC6891619.1"/>
    <property type="molecule type" value="Genomic_DNA"/>
</dbReference>
<dbReference type="PANTHER" id="PTHR11516">
    <property type="entry name" value="PYRUVATE DEHYDROGENASE E1 COMPONENT, ALPHA SUBUNIT BACTERIAL AND ORGANELLAR"/>
    <property type="match status" value="1"/>
</dbReference>
<protein>
    <submittedName>
        <fullName evidence="5">Thiamine pyrophosphate-dependent dehydrogenase E1 component subunit alpha</fullName>
    </submittedName>
</protein>
<dbReference type="Proteomes" id="UP001596296">
    <property type="component" value="Unassembled WGS sequence"/>
</dbReference>
<dbReference type="Pfam" id="PF00676">
    <property type="entry name" value="E1_dh"/>
    <property type="match status" value="1"/>
</dbReference>
<feature type="domain" description="Dehydrogenase E1 component" evidence="4">
    <location>
        <begin position="17"/>
        <end position="305"/>
    </location>
</feature>
<reference evidence="5 6" key="1">
    <citation type="journal article" date="2019" name="Int. J. Syst. Evol. Microbiol.">
        <title>The Global Catalogue of Microorganisms (GCM) 10K type strain sequencing project: providing services to taxonomists for standard genome sequencing and annotation.</title>
        <authorList>
            <consortium name="The Broad Institute Genomics Platform"/>
            <consortium name="The Broad Institute Genome Sequencing Center for Infectious Disease"/>
            <person name="Wu L."/>
            <person name="Ma J."/>
        </authorList>
    </citation>
    <scope>NUCLEOTIDE SEQUENCE [LARGE SCALE GENOMIC DNA]</scope>
    <source>
        <strain evidence="5 6">SKJ47</strain>
    </source>
</reference>
<sequence>MGSSDTQRREVYEHLLFVRRFEERVLDAYESGGVPELPHLSIGQEAVGVGATYALADDDWIAPSLRTRAPILMRVPLETVTAGMFGTRSGPSSGRTTQHHMGSTEHAILGTTGMVGSHLNAAVGAGLSSRQLGIDRVSMVFFGDGATTRGEFHTALNYAAVEDLPVVFVIENNLWTEETPISEVAAVDDLVDFAGHDLPSVIVDGQDADEVVDVATEAVDRARRGDGPTLIEAKTYRYRPHAEVIQERRPKEELEKWKRRDPVDIYRERLLDHGIADEEWLEEIDESIREEIDEAFAFAAEDPLPDEEAMYHVYKDVEVDRNGGVVR</sequence>
<dbReference type="GO" id="GO:0006082">
    <property type="term" value="P:organic acid metabolic process"/>
    <property type="evidence" value="ECO:0007669"/>
    <property type="project" value="UniProtKB-ARBA"/>
</dbReference>
<dbReference type="AlphaFoldDB" id="A0ABD5UUY3"/>
<evidence type="ECO:0000259" key="4">
    <source>
        <dbReference type="Pfam" id="PF00676"/>
    </source>
</evidence>
<dbReference type="RefSeq" id="WP_379740197.1">
    <property type="nucleotide sequence ID" value="NZ_JBHSVN010000001.1"/>
</dbReference>
<evidence type="ECO:0000256" key="3">
    <source>
        <dbReference type="ARBA" id="ARBA00023052"/>
    </source>
</evidence>
<keyword evidence="3" id="KW-0786">Thiamine pyrophosphate</keyword>
<dbReference type="InterPro" id="IPR050642">
    <property type="entry name" value="PDH_E1_Alpha_Subunit"/>
</dbReference>
<dbReference type="Gene3D" id="3.40.50.970">
    <property type="match status" value="1"/>
</dbReference>
<comment type="cofactor">
    <cofactor evidence="1">
        <name>thiamine diphosphate</name>
        <dbReference type="ChEBI" id="CHEBI:58937"/>
    </cofactor>
</comment>
<evidence type="ECO:0000256" key="2">
    <source>
        <dbReference type="ARBA" id="ARBA00023002"/>
    </source>
</evidence>
<evidence type="ECO:0000313" key="5">
    <source>
        <dbReference type="EMBL" id="MFC6891619.1"/>
    </source>
</evidence>
<keyword evidence="6" id="KW-1185">Reference proteome</keyword>
<dbReference type="InterPro" id="IPR029061">
    <property type="entry name" value="THDP-binding"/>
</dbReference>
<organism evidence="5 6">
    <name type="scientific">Halopenitus salinus</name>
    <dbReference type="NCBI Taxonomy" id="1198295"/>
    <lineage>
        <taxon>Archaea</taxon>
        <taxon>Methanobacteriati</taxon>
        <taxon>Methanobacteriota</taxon>
        <taxon>Stenosarchaea group</taxon>
        <taxon>Halobacteria</taxon>
        <taxon>Halobacteriales</taxon>
        <taxon>Haloferacaceae</taxon>
        <taxon>Halopenitus</taxon>
    </lineage>
</organism>
<dbReference type="GO" id="GO:0044272">
    <property type="term" value="P:sulfur compound biosynthetic process"/>
    <property type="evidence" value="ECO:0007669"/>
    <property type="project" value="UniProtKB-ARBA"/>
</dbReference>
<dbReference type="SUPFAM" id="SSF52518">
    <property type="entry name" value="Thiamin diphosphate-binding fold (THDP-binding)"/>
    <property type="match status" value="1"/>
</dbReference>
<dbReference type="CDD" id="cd02000">
    <property type="entry name" value="TPP_E1_PDC_ADC_BCADC"/>
    <property type="match status" value="1"/>
</dbReference>
<proteinExistence type="predicted"/>
<gene>
    <name evidence="5" type="ORF">ACFQE9_03165</name>
</gene>
<dbReference type="GO" id="GO:0016491">
    <property type="term" value="F:oxidoreductase activity"/>
    <property type="evidence" value="ECO:0007669"/>
    <property type="project" value="UniProtKB-KW"/>
</dbReference>
<keyword evidence="2" id="KW-0560">Oxidoreductase</keyword>
<evidence type="ECO:0000313" key="6">
    <source>
        <dbReference type="Proteomes" id="UP001596296"/>
    </source>
</evidence>
<name>A0ABD5UUY3_9EURY</name>